<accession>A0A376GJ35</accession>
<dbReference type="GO" id="GO:0006313">
    <property type="term" value="P:DNA transposition"/>
    <property type="evidence" value="ECO:0007669"/>
    <property type="project" value="InterPro"/>
</dbReference>
<dbReference type="Pfam" id="PF02371">
    <property type="entry name" value="Transposase_20"/>
    <property type="match status" value="1"/>
</dbReference>
<keyword evidence="1" id="KW-0175">Coiled coil</keyword>
<dbReference type="PANTHER" id="PTHR33055">
    <property type="entry name" value="TRANSPOSASE FOR INSERTION SEQUENCE ELEMENT IS1111A"/>
    <property type="match status" value="1"/>
</dbReference>
<proteinExistence type="predicted"/>
<dbReference type="NCBIfam" id="NF033542">
    <property type="entry name" value="transpos_IS110"/>
    <property type="match status" value="1"/>
</dbReference>
<evidence type="ECO:0000259" key="3">
    <source>
        <dbReference type="Pfam" id="PF02371"/>
    </source>
</evidence>
<organism evidence="4 5">
    <name type="scientific">Empedobacter falsenii</name>
    <dbReference type="NCBI Taxonomy" id="343874"/>
    <lineage>
        <taxon>Bacteria</taxon>
        <taxon>Pseudomonadati</taxon>
        <taxon>Bacteroidota</taxon>
        <taxon>Flavobacteriia</taxon>
        <taxon>Flavobacteriales</taxon>
        <taxon>Weeksellaceae</taxon>
        <taxon>Empedobacter</taxon>
    </lineage>
</organism>
<evidence type="ECO:0000313" key="5">
    <source>
        <dbReference type="Proteomes" id="UP000254737"/>
    </source>
</evidence>
<dbReference type="Proteomes" id="UP000254737">
    <property type="component" value="Unassembled WGS sequence"/>
</dbReference>
<protein>
    <submittedName>
        <fullName evidence="4">Transposase IS116/IS110/IS902 family</fullName>
    </submittedName>
</protein>
<dbReference type="GO" id="GO:0004803">
    <property type="term" value="F:transposase activity"/>
    <property type="evidence" value="ECO:0007669"/>
    <property type="project" value="InterPro"/>
</dbReference>
<dbReference type="PANTHER" id="PTHR33055:SF3">
    <property type="entry name" value="PUTATIVE TRANSPOSASE FOR IS117-RELATED"/>
    <property type="match status" value="1"/>
</dbReference>
<feature type="domain" description="Transposase IS116/IS110/IS902 C-terminal" evidence="3">
    <location>
        <begin position="206"/>
        <end position="289"/>
    </location>
</feature>
<evidence type="ECO:0000313" key="4">
    <source>
        <dbReference type="EMBL" id="STD58546.1"/>
    </source>
</evidence>
<dbReference type="AlphaFoldDB" id="A0A376GJ35"/>
<dbReference type="InterPro" id="IPR003346">
    <property type="entry name" value="Transposase_20"/>
</dbReference>
<evidence type="ECO:0000256" key="1">
    <source>
        <dbReference type="SAM" id="Coils"/>
    </source>
</evidence>
<dbReference type="InterPro" id="IPR002525">
    <property type="entry name" value="Transp_IS110-like_N"/>
</dbReference>
<gene>
    <name evidence="4" type="ORF">NCTC13456_02170</name>
</gene>
<dbReference type="EMBL" id="UFXS01000001">
    <property type="protein sequence ID" value="STD58546.1"/>
    <property type="molecule type" value="Genomic_DNA"/>
</dbReference>
<dbReference type="RefSeq" id="WP_115000475.1">
    <property type="nucleotide sequence ID" value="NZ_UFXS01000001.1"/>
</dbReference>
<evidence type="ECO:0000259" key="2">
    <source>
        <dbReference type="Pfam" id="PF01548"/>
    </source>
</evidence>
<dbReference type="InterPro" id="IPR047650">
    <property type="entry name" value="Transpos_IS110"/>
</dbReference>
<feature type="coiled-coil region" evidence="1">
    <location>
        <begin position="168"/>
        <end position="202"/>
    </location>
</feature>
<feature type="domain" description="Transposase IS110-like N-terminal" evidence="2">
    <location>
        <begin position="6"/>
        <end position="155"/>
    </location>
</feature>
<dbReference type="GO" id="GO:0003677">
    <property type="term" value="F:DNA binding"/>
    <property type="evidence" value="ECO:0007669"/>
    <property type="project" value="InterPro"/>
</dbReference>
<sequence length="329" mass="37504">MKKLFIGLDVSKDVFDFCALNDLGEQESSKKVFQNSKQGIDQFCKSLKKWNDSDILICLEHTGHYGYLLSYELAKRNLKYALINPLEIKNSIGMTRGKNDAIDAYRIAYYALTHYRKIKPHVLPIEDLQKLKALMGIRDGYVKIIVQLKNSLKALEIINESVNIKSQINDHKLLIKRFEKSIDKVEKQMMEIINKNEDIKKAFTKINTVIGVGMLTAIKCIIETDNFTKFKDGRKFSCHCGLAPFEYQSGSSVRGRTRTSSLNNKGLKSILFKAAATAIQHDPQLKGYYLRKLDQGKHKLSVLNAVANKIVLRIFAVVKREEPFVKLIA</sequence>
<dbReference type="Pfam" id="PF01548">
    <property type="entry name" value="DEDD_Tnp_IS110"/>
    <property type="match status" value="1"/>
</dbReference>
<name>A0A376GJ35_9FLAO</name>
<reference evidence="4 5" key="1">
    <citation type="submission" date="2018-06" db="EMBL/GenBank/DDBJ databases">
        <authorList>
            <consortium name="Pathogen Informatics"/>
            <person name="Doyle S."/>
        </authorList>
    </citation>
    <scope>NUCLEOTIDE SEQUENCE [LARGE SCALE GENOMIC DNA]</scope>
    <source>
        <strain evidence="4 5">NCTC13456</strain>
    </source>
</reference>